<sequence>MDIILISSTGGHFRTLVNLKHFWEDKQHCWVTQKSHSTESVLKQEQVYWAYGPTNRNLKNLVKNLFLAWKIISQERPKLIMTTGAGESVPFIVIGRMFGSQVIFIESITRVEDISLSAKLVLPLINRLYVRWPSLKVRYPQAELIPV</sequence>
<evidence type="ECO:0000256" key="3">
    <source>
        <dbReference type="ARBA" id="ARBA00022824"/>
    </source>
</evidence>
<dbReference type="PANTHER" id="PTHR12154:SF4">
    <property type="entry name" value="UDP-N-ACETYLGLUCOSAMINE TRANSFERASE SUBUNIT ALG14 HOMOLOG"/>
    <property type="match status" value="1"/>
</dbReference>
<keyword evidence="7" id="KW-1185">Reference proteome</keyword>
<keyword evidence="5" id="KW-0472">Membrane</keyword>
<evidence type="ECO:0000313" key="7">
    <source>
        <dbReference type="Proteomes" id="UP000729733"/>
    </source>
</evidence>
<dbReference type="PANTHER" id="PTHR12154">
    <property type="entry name" value="GLYCOSYL TRANSFERASE-RELATED"/>
    <property type="match status" value="1"/>
</dbReference>
<evidence type="ECO:0000313" key="6">
    <source>
        <dbReference type="EMBL" id="MCC0178515.1"/>
    </source>
</evidence>
<comment type="subcellular location">
    <subcellularLocation>
        <location evidence="1">Endoplasmic reticulum membrane</location>
        <topology evidence="1">Single-pass membrane protein</topology>
    </subcellularLocation>
</comment>
<keyword evidence="2" id="KW-0812">Transmembrane</keyword>
<dbReference type="EMBL" id="JADWDC010000045">
    <property type="protein sequence ID" value="MCC0178515.1"/>
    <property type="molecule type" value="Genomic_DNA"/>
</dbReference>
<organism evidence="6 7">
    <name type="scientific">Waterburya agarophytonicola KI4</name>
    <dbReference type="NCBI Taxonomy" id="2874699"/>
    <lineage>
        <taxon>Bacteria</taxon>
        <taxon>Bacillati</taxon>
        <taxon>Cyanobacteriota</taxon>
        <taxon>Cyanophyceae</taxon>
        <taxon>Pleurocapsales</taxon>
        <taxon>Hyellaceae</taxon>
        <taxon>Waterburya</taxon>
        <taxon>Waterburya agarophytonicola</taxon>
    </lineage>
</organism>
<reference evidence="6" key="1">
    <citation type="journal article" date="2021" name="Antonie Van Leeuwenhoek">
        <title>Draft genome and description of Waterburya agarophytonicola gen. nov. sp. nov. (Pleurocapsales, Cyanobacteria): a seaweed symbiont.</title>
        <authorList>
            <person name="Bonthond G."/>
            <person name="Shalygin S."/>
            <person name="Bayer T."/>
            <person name="Weinberger F."/>
        </authorList>
    </citation>
    <scope>NUCLEOTIDE SEQUENCE</scope>
    <source>
        <strain evidence="6">KI4</strain>
    </source>
</reference>
<dbReference type="NCBIfam" id="NF041549">
    <property type="entry name" value="PssD"/>
    <property type="match status" value="1"/>
</dbReference>
<protein>
    <submittedName>
        <fullName evidence="6">UDP-N-acetylglucosamine--LPS N-acetylglucosamine transferase</fullName>
    </submittedName>
</protein>
<accession>A0A964BS90</accession>
<dbReference type="Proteomes" id="UP000729733">
    <property type="component" value="Unassembled WGS sequence"/>
</dbReference>
<dbReference type="RefSeq" id="WP_229641613.1">
    <property type="nucleotide sequence ID" value="NZ_JADWDC010000045.1"/>
</dbReference>
<comment type="caution">
    <text evidence="6">The sequence shown here is derived from an EMBL/GenBank/DDBJ whole genome shotgun (WGS) entry which is preliminary data.</text>
</comment>
<keyword evidence="4" id="KW-1133">Transmembrane helix</keyword>
<dbReference type="GO" id="GO:0004577">
    <property type="term" value="F:N-acetylglucosaminyldiphosphodolichol N-acetylglucosaminyltransferase activity"/>
    <property type="evidence" value="ECO:0007669"/>
    <property type="project" value="TreeGrafter"/>
</dbReference>
<keyword evidence="6" id="KW-0808">Transferase</keyword>
<dbReference type="Pfam" id="PF08660">
    <property type="entry name" value="Alg14"/>
    <property type="match status" value="1"/>
</dbReference>
<proteinExistence type="predicted"/>
<dbReference type="AlphaFoldDB" id="A0A964BS90"/>
<dbReference type="GO" id="GO:0006488">
    <property type="term" value="P:dolichol-linked oligosaccharide biosynthetic process"/>
    <property type="evidence" value="ECO:0007669"/>
    <property type="project" value="InterPro"/>
</dbReference>
<dbReference type="InterPro" id="IPR013969">
    <property type="entry name" value="Oligosacch_biosynth_Alg14"/>
</dbReference>
<gene>
    <name evidence="6" type="ORF">I4641_16185</name>
</gene>
<dbReference type="Gene3D" id="3.40.50.2000">
    <property type="entry name" value="Glycogen Phosphorylase B"/>
    <property type="match status" value="1"/>
</dbReference>
<evidence type="ECO:0000256" key="5">
    <source>
        <dbReference type="ARBA" id="ARBA00023136"/>
    </source>
</evidence>
<keyword evidence="3" id="KW-0256">Endoplasmic reticulum</keyword>
<evidence type="ECO:0000256" key="4">
    <source>
        <dbReference type="ARBA" id="ARBA00022989"/>
    </source>
</evidence>
<name>A0A964BS90_9CYAN</name>
<evidence type="ECO:0000256" key="2">
    <source>
        <dbReference type="ARBA" id="ARBA00022692"/>
    </source>
</evidence>
<evidence type="ECO:0000256" key="1">
    <source>
        <dbReference type="ARBA" id="ARBA00004389"/>
    </source>
</evidence>